<dbReference type="InterPro" id="IPR036390">
    <property type="entry name" value="WH_DNA-bd_sf"/>
</dbReference>
<dbReference type="EMBL" id="JACHJU010000008">
    <property type="protein sequence ID" value="MBB4944323.1"/>
    <property type="molecule type" value="Genomic_DNA"/>
</dbReference>
<dbReference type="SUPFAM" id="SSF46785">
    <property type="entry name" value="Winged helix' DNA-binding domain"/>
    <property type="match status" value="1"/>
</dbReference>
<keyword evidence="2" id="KW-1185">Reference proteome</keyword>
<evidence type="ECO:0000313" key="1">
    <source>
        <dbReference type="EMBL" id="MBB4944323.1"/>
    </source>
</evidence>
<dbReference type="Proteomes" id="UP000534286">
    <property type="component" value="Unassembled WGS sequence"/>
</dbReference>
<proteinExistence type="predicted"/>
<evidence type="ECO:0000313" key="2">
    <source>
        <dbReference type="Proteomes" id="UP000534286"/>
    </source>
</evidence>
<dbReference type="AlphaFoldDB" id="A0A7W7WEX4"/>
<comment type="caution">
    <text evidence="1">The sequence shown here is derived from an EMBL/GenBank/DDBJ whole genome shotgun (WGS) entry which is preliminary data.</text>
</comment>
<reference evidence="1 2" key="1">
    <citation type="submission" date="2020-08" db="EMBL/GenBank/DDBJ databases">
        <title>Sequencing the genomes of 1000 actinobacteria strains.</title>
        <authorList>
            <person name="Klenk H.-P."/>
        </authorList>
    </citation>
    <scope>NUCLEOTIDE SEQUENCE [LARGE SCALE GENOMIC DNA]</scope>
    <source>
        <strain evidence="1 2">DSM 43023</strain>
    </source>
</reference>
<gene>
    <name evidence="1" type="ORF">FHR32_008729</name>
</gene>
<dbReference type="InterPro" id="IPR011991">
    <property type="entry name" value="ArsR-like_HTH"/>
</dbReference>
<dbReference type="InterPro" id="IPR036388">
    <property type="entry name" value="WH-like_DNA-bd_sf"/>
</dbReference>
<protein>
    <submittedName>
        <fullName evidence="1">Uncharacterized protein</fullName>
    </submittedName>
</protein>
<name>A0A7W7WEX4_9ACTN</name>
<dbReference type="RefSeq" id="WP_184760158.1">
    <property type="nucleotide sequence ID" value="NZ_BAABEK010000133.1"/>
</dbReference>
<dbReference type="CDD" id="cd00090">
    <property type="entry name" value="HTH_ARSR"/>
    <property type="match status" value="1"/>
</dbReference>
<accession>A0A7W7WEX4</accession>
<dbReference type="Gene3D" id="1.10.10.10">
    <property type="entry name" value="Winged helix-like DNA-binding domain superfamily/Winged helix DNA-binding domain"/>
    <property type="match status" value="1"/>
</dbReference>
<sequence>MQEHPDAGGRRADWWQRTMAVVWQLATRTGPDRVTSPKLGATWAVLAEAAGVSRSTLADRLRWLRECGLLVVLTTGSTARYRRGTMCGLADDGLGNLAAEYILTLPAEVLAALDDAELQQVFPLDGGQTKYAGKG</sequence>
<organism evidence="1 2">
    <name type="scientific">Streptosporangium album</name>
    <dbReference type="NCBI Taxonomy" id="47479"/>
    <lineage>
        <taxon>Bacteria</taxon>
        <taxon>Bacillati</taxon>
        <taxon>Actinomycetota</taxon>
        <taxon>Actinomycetes</taxon>
        <taxon>Streptosporangiales</taxon>
        <taxon>Streptosporangiaceae</taxon>
        <taxon>Streptosporangium</taxon>
    </lineage>
</organism>